<dbReference type="PIRSF" id="PIRSF039026">
    <property type="entry name" value="SiaP"/>
    <property type="match status" value="1"/>
</dbReference>
<dbReference type="Proteomes" id="UP000000361">
    <property type="component" value="Chromosome 1"/>
</dbReference>
<dbReference type="EMBL" id="CP000489">
    <property type="protein sequence ID" value="ABL68309.1"/>
    <property type="molecule type" value="Genomic_DNA"/>
</dbReference>
<dbReference type="HOGENOM" id="CLU_036176_0_1_5"/>
<dbReference type="InterPro" id="IPR038404">
    <property type="entry name" value="TRAP_DctP_sf"/>
</dbReference>
<reference evidence="8" key="1">
    <citation type="submission" date="2006-12" db="EMBL/GenBank/DDBJ databases">
        <title>Complete sequence of chromosome 1 of Paracoccus denitrificans PD1222.</title>
        <authorList>
            <person name="Copeland A."/>
            <person name="Lucas S."/>
            <person name="Lapidus A."/>
            <person name="Barry K."/>
            <person name="Detter J.C."/>
            <person name="Glavina del Rio T."/>
            <person name="Hammon N."/>
            <person name="Israni S."/>
            <person name="Dalin E."/>
            <person name="Tice H."/>
            <person name="Pitluck S."/>
            <person name="Munk A.C."/>
            <person name="Brettin T."/>
            <person name="Bruce D."/>
            <person name="Han C."/>
            <person name="Tapia R."/>
            <person name="Gilna P."/>
            <person name="Schmutz J."/>
            <person name="Larimer F."/>
            <person name="Land M."/>
            <person name="Hauser L."/>
            <person name="Kyrpides N."/>
            <person name="Lykidis A."/>
            <person name="Spiro S."/>
            <person name="Richardson D.J."/>
            <person name="Moir J.W.B."/>
            <person name="Ferguson S.J."/>
            <person name="van Spanning R.J.M."/>
            <person name="Richardson P."/>
        </authorList>
    </citation>
    <scope>NUCLEOTIDE SEQUENCE [LARGE SCALE GENOMIC DNA]</scope>
    <source>
        <strain evidence="8">Pd 1222</strain>
    </source>
</reference>
<name>A1AYG5_PARDP</name>
<feature type="binding site" evidence="4">
    <location>
        <position position="176"/>
    </location>
    <ligand>
        <name>substrate</name>
    </ligand>
</feature>
<protein>
    <submittedName>
        <fullName evidence="7">TRAP dicarboxylate transporter-DctP subunit</fullName>
    </submittedName>
</protein>
<feature type="signal peptide" evidence="6">
    <location>
        <begin position="1"/>
        <end position="20"/>
    </location>
</feature>
<dbReference type="InterPro" id="IPR018389">
    <property type="entry name" value="DctP_fam"/>
</dbReference>
<dbReference type="GO" id="GO:0042597">
    <property type="term" value="C:periplasmic space"/>
    <property type="evidence" value="ECO:0007669"/>
    <property type="project" value="UniProtKB-SubCell"/>
</dbReference>
<accession>A1AYG5</accession>
<dbReference type="PANTHER" id="PTHR33376:SF5">
    <property type="entry name" value="EXTRACYTOPLASMIC SOLUTE RECEPTOR PROTEIN"/>
    <property type="match status" value="1"/>
</dbReference>
<gene>
    <name evidence="7" type="ordered locus">Pden_0193</name>
</gene>
<keyword evidence="3" id="KW-0574">Periplasm</keyword>
<dbReference type="InterPro" id="IPR026289">
    <property type="entry name" value="SBP_TakP-like"/>
</dbReference>
<evidence type="ECO:0000256" key="4">
    <source>
        <dbReference type="PIRSR" id="PIRSR039026-1"/>
    </source>
</evidence>
<dbReference type="RefSeq" id="WP_011746542.1">
    <property type="nucleotide sequence ID" value="NC_008686.1"/>
</dbReference>
<feature type="binding site" evidence="5">
    <location>
        <position position="214"/>
    </location>
    <ligand>
        <name>Na(+)</name>
        <dbReference type="ChEBI" id="CHEBI:29101"/>
    </ligand>
</feature>
<keyword evidence="5" id="KW-0479">Metal-binding</keyword>
<keyword evidence="8" id="KW-1185">Reference proteome</keyword>
<dbReference type="Gene3D" id="3.40.190.10">
    <property type="entry name" value="Periplasmic binding protein-like II"/>
    <property type="match status" value="1"/>
</dbReference>
<dbReference type="EnsemblBacteria" id="ABL68309">
    <property type="protein sequence ID" value="ABL68309"/>
    <property type="gene ID" value="Pden_0193"/>
</dbReference>
<dbReference type="GO" id="GO:0031317">
    <property type="term" value="C:tripartite ATP-independent periplasmic transporter complex"/>
    <property type="evidence" value="ECO:0007669"/>
    <property type="project" value="InterPro"/>
</dbReference>
<organism evidence="7 8">
    <name type="scientific">Paracoccus denitrificans (strain Pd 1222)</name>
    <dbReference type="NCBI Taxonomy" id="318586"/>
    <lineage>
        <taxon>Bacteria</taxon>
        <taxon>Pseudomonadati</taxon>
        <taxon>Pseudomonadota</taxon>
        <taxon>Alphaproteobacteria</taxon>
        <taxon>Rhodobacterales</taxon>
        <taxon>Paracoccaceae</taxon>
        <taxon>Paracoccus</taxon>
    </lineage>
</organism>
<dbReference type="GO" id="GO:0055085">
    <property type="term" value="P:transmembrane transport"/>
    <property type="evidence" value="ECO:0007669"/>
    <property type="project" value="InterPro"/>
</dbReference>
<evidence type="ECO:0000256" key="2">
    <source>
        <dbReference type="ARBA" id="ARBA00022729"/>
    </source>
</evidence>
<feature type="binding site" evidence="5">
    <location>
        <position position="239"/>
    </location>
    <ligand>
        <name>substrate</name>
    </ligand>
</feature>
<evidence type="ECO:0000313" key="8">
    <source>
        <dbReference type="Proteomes" id="UP000000361"/>
    </source>
</evidence>
<dbReference type="OrthoDB" id="9780733at2"/>
<dbReference type="STRING" id="318586.Pden_0193"/>
<feature type="binding site" evidence="4">
    <location>
        <position position="155"/>
    </location>
    <ligand>
        <name>substrate</name>
    </ligand>
</feature>
<evidence type="ECO:0000256" key="3">
    <source>
        <dbReference type="ARBA" id="ARBA00022764"/>
    </source>
</evidence>
<keyword evidence="2 6" id="KW-0732">Signal</keyword>
<comment type="subcellular location">
    <subcellularLocation>
        <location evidence="1">Periplasm</location>
    </subcellularLocation>
</comment>
<dbReference type="KEGG" id="pde:Pden_0193"/>
<dbReference type="NCBIfam" id="NF037995">
    <property type="entry name" value="TRAP_S1"/>
    <property type="match status" value="1"/>
</dbReference>
<feature type="chain" id="PRO_5002632646" evidence="6">
    <location>
        <begin position="21"/>
        <end position="362"/>
    </location>
</feature>
<evidence type="ECO:0000256" key="6">
    <source>
        <dbReference type="SAM" id="SignalP"/>
    </source>
</evidence>
<proteinExistence type="predicted"/>
<dbReference type="Gene3D" id="3.40.190.170">
    <property type="entry name" value="Bacterial extracellular solute-binding protein, family 7"/>
    <property type="match status" value="1"/>
</dbReference>
<evidence type="ECO:0000313" key="7">
    <source>
        <dbReference type="EMBL" id="ABL68309.1"/>
    </source>
</evidence>
<dbReference type="GO" id="GO:0046872">
    <property type="term" value="F:metal ion binding"/>
    <property type="evidence" value="ECO:0007669"/>
    <property type="project" value="UniProtKB-KW"/>
</dbReference>
<dbReference type="Pfam" id="PF03480">
    <property type="entry name" value="DctP"/>
    <property type="match status" value="1"/>
</dbReference>
<dbReference type="AlphaFoldDB" id="A1AYG5"/>
<dbReference type="PANTHER" id="PTHR33376">
    <property type="match status" value="1"/>
</dbReference>
<sequence>MRRRKFLGSVGIGAAATTLAAPAIAQSAPQITWRLQSAFPTSFAALYPAATTMAKYVEEMTEGRFRIQPFAAGEIVGPNQIADAVAQGTVEMGHTASQYYHGKDPAFSLGTLLPFGFNTRMMDAWQMQGGGLDLLNTFYAKHGFFALPGGNVTAQMGGWYRKEINSVSDLAGLKMRVGGLPGSIMAKMGVVPTAIPGGDVYVSLERGTIDAAEFTGPFDEERMGLNKVAPYYYFPSWWEGQAAVHFFMNLQKWEELPAHYKAILRAAAAVAADEVVTRYDYGNPAALVRLISSGAQLRNFNEEIIATALAASKEVYAELNETNPEWKTLYDSIVEYRDSAYAYWQLTELSYDAMMARLRTQL</sequence>
<dbReference type="GeneID" id="93451423"/>
<feature type="binding site" evidence="5">
    <location>
        <position position="213"/>
    </location>
    <ligand>
        <name>substrate</name>
    </ligand>
</feature>
<evidence type="ECO:0000256" key="1">
    <source>
        <dbReference type="ARBA" id="ARBA00004418"/>
    </source>
</evidence>
<evidence type="ECO:0000256" key="5">
    <source>
        <dbReference type="PIRSR" id="PIRSR039026-2"/>
    </source>
</evidence>
<dbReference type="eggNOG" id="COG4663">
    <property type="taxonomic scope" value="Bacteria"/>
</dbReference>